<comment type="similarity">
    <text evidence="1">Belongs to the CCM1 family.</text>
</comment>
<evidence type="ECO:0000256" key="2">
    <source>
        <dbReference type="ARBA" id="ARBA00022737"/>
    </source>
</evidence>
<dbReference type="Gene3D" id="1.25.40.10">
    <property type="entry name" value="Tetratricopeptide repeat domain"/>
    <property type="match status" value="2"/>
</dbReference>
<evidence type="ECO:0000256" key="3">
    <source>
        <dbReference type="ARBA" id="ARBA00044493"/>
    </source>
</evidence>
<dbReference type="InterPro" id="IPR011990">
    <property type="entry name" value="TPR-like_helical_dom_sf"/>
</dbReference>
<gene>
    <name evidence="7" type="ORF">LTR84_002225</name>
</gene>
<protein>
    <submittedName>
        <fullName evidence="7">Uncharacterized protein</fullName>
    </submittedName>
</protein>
<dbReference type="PROSITE" id="PS51375">
    <property type="entry name" value="PPR"/>
    <property type="match status" value="1"/>
</dbReference>
<feature type="region of interest" description="Disordered" evidence="6">
    <location>
        <begin position="63"/>
        <end position="86"/>
    </location>
</feature>
<comment type="subunit">
    <text evidence="4">Binds to mitochondrial small subunit 15S rRNA.</text>
</comment>
<dbReference type="NCBIfam" id="TIGR00756">
    <property type="entry name" value="PPR"/>
    <property type="match status" value="1"/>
</dbReference>
<comment type="function">
    <text evidence="3">Regulates mitochondrial small subunit maturation by controlling 15S rRNA 5'-end processing. Localizes to the 5' precursor of the 15S rRNA in a position that is subsequently occupied by mS47 in the mature yeast mtSSU. Uses structure and sequence-specific RNA recognition, binding to a single-stranded region of the precursor and specifically recognizing bases -6 to -1. The exchange of Ccm1 for mS47 is coupled to the irreversible removal of precursor rRNA that is accompanied by conformational changes of the mitoribosomal proteins uS5m and mS26. These conformational changes signal completion of 5'-end rRNA processing through protection of the mature 5'-end of the 15S rRNA and stabilization of mS47. The removal of the 5' precursor together with the dissociation of Ccm1 may be catalyzed by the 5'-3' exoribonuclease Pet127. Involved in the specific removal of group I introns in mitochondrial encoded transcripts.</text>
</comment>
<evidence type="ECO:0000256" key="4">
    <source>
        <dbReference type="ARBA" id="ARBA00044511"/>
    </source>
</evidence>
<dbReference type="Proteomes" id="UP001358417">
    <property type="component" value="Unassembled WGS sequence"/>
</dbReference>
<dbReference type="PANTHER" id="PTHR47447">
    <property type="entry name" value="OS03G0856100 PROTEIN"/>
    <property type="match status" value="1"/>
</dbReference>
<dbReference type="RefSeq" id="XP_064706693.1">
    <property type="nucleotide sequence ID" value="XM_064845839.1"/>
</dbReference>
<reference evidence="7 8" key="1">
    <citation type="submission" date="2023-08" db="EMBL/GenBank/DDBJ databases">
        <title>Black Yeasts Isolated from many extreme environments.</title>
        <authorList>
            <person name="Coleine C."/>
            <person name="Stajich J.E."/>
            <person name="Selbmann L."/>
        </authorList>
    </citation>
    <scope>NUCLEOTIDE SEQUENCE [LARGE SCALE GENOMIC DNA]</scope>
    <source>
        <strain evidence="7 8">CCFEE 5792</strain>
    </source>
</reference>
<evidence type="ECO:0000256" key="6">
    <source>
        <dbReference type="SAM" id="MobiDB-lite"/>
    </source>
</evidence>
<feature type="region of interest" description="Disordered" evidence="6">
    <location>
        <begin position="861"/>
        <end position="883"/>
    </location>
</feature>
<organism evidence="7 8">
    <name type="scientific">Exophiala bonariae</name>
    <dbReference type="NCBI Taxonomy" id="1690606"/>
    <lineage>
        <taxon>Eukaryota</taxon>
        <taxon>Fungi</taxon>
        <taxon>Dikarya</taxon>
        <taxon>Ascomycota</taxon>
        <taxon>Pezizomycotina</taxon>
        <taxon>Eurotiomycetes</taxon>
        <taxon>Chaetothyriomycetidae</taxon>
        <taxon>Chaetothyriales</taxon>
        <taxon>Herpotrichiellaceae</taxon>
        <taxon>Exophiala</taxon>
    </lineage>
</organism>
<comment type="caution">
    <text evidence="7">The sequence shown here is derived from an EMBL/GenBank/DDBJ whole genome shotgun (WGS) entry which is preliminary data.</text>
</comment>
<dbReference type="InterPro" id="IPR002885">
    <property type="entry name" value="PPR_rpt"/>
</dbReference>
<dbReference type="GeneID" id="89970437"/>
<keyword evidence="8" id="KW-1185">Reference proteome</keyword>
<name>A0AAV9NAQ6_9EURO</name>
<evidence type="ECO:0000313" key="7">
    <source>
        <dbReference type="EMBL" id="KAK5053251.1"/>
    </source>
</evidence>
<dbReference type="PANTHER" id="PTHR47447:SF17">
    <property type="entry name" value="OS12G0638900 PROTEIN"/>
    <property type="match status" value="1"/>
</dbReference>
<dbReference type="Pfam" id="PF13041">
    <property type="entry name" value="PPR_2"/>
    <property type="match status" value="1"/>
</dbReference>
<proteinExistence type="inferred from homology"/>
<sequence>MLERTSSCLELASQLLLRQSDLPIRTSRALGPGFWRNAADQLPLHLPSWWPVEITNDSPYIPISPLPTSDGHSMRTGRHPLRLPPNPKFSRSYTRALALSQAGQATELSDHSLSRPSRNAFLGHHDQVPFQTLEANLEFYSHAQNQPTDTVLENINSLFLKIPNQADYATRFLQVFSRSSNNHHLASALGAFDLISSHNRSQKDYSRAVQTAIKLTKYRKAAFINKEATSRRRNQDCSALLLVYSVSNQLWSLAAQVWSDSFQVRTPPYHEPELRREIARQTDLQQKLPSALLELGKSLSPSDPDPMIWKIHGVLISLASTFQHLLVGSSTLMGSINPKGLQDILEIYSSSTQVHRTAIDTLHKSKRRSDRGPLAMLVYRHLRSSHPGYVPTAALLGKLIVMHCEDSAPADILISLLHEFAAHHGTPDRLAYQKIISALARQGEVTSVQSVFLDLCRTHGRPTEPVYYSPLIYVYARVADHEGAQSVFSMMENTGIERNTYSWNILIHAYVRAGLPERALQLFQSMMAEQVAPDQHTFGTLMSIHSASGDIDQVMQVVELAQQYNLQASYEMVAGVVHSYCLNDRIDDAIELAVVSTKTQYPGTPVKMWNHILKYYAFRAQPERVAQIRDQMADLGVSPDDMSYAAFMTALIVVGKTEQAAKILRSLDIEQGFVASRFHYTIILQGFLLEENRDMAQVICSEMAQRFVDIGPSARLAIQRMRGQLSLEAGPSASVNAVSDYVADFLIATNMADRATKEPQRGIGRRKNVDAFPSAFVEDLLKLLIIKGRFRQAGSLIDRFQSLADASHLGMNPSNAETIQLLTSRIAILKSTKDWISIEEAWERIFNVAIRIGQSVTVSTPGDGDLPTLETPPPVSVPTLSTDSDTTAITEAHPETPQSLDAGKPKILFSQRFILKDAITRYLSALDEQKLYNKAANTVKVLEAWGFALTSKNMNFYIQILTHSENLEHNILAFQLFEEKLLANTPPWKALVRGKWKATDSSKRDTDVSLHDFLDRKVVEKQNPGLLMPTYFTCVHLAMLLREYQQIAERGAGNTVPLLSVSKAAPGTFDFIRRIPHIPDRIQSVLLRDRKLIRGDRLKLTAQMRKVDRSGVLESRSLVDHVPADVADSLDEEFTLPSPNADTAVSPLDLSNTASLDIRDDDIEDLVDQLADSSRQDSVSDTSAQIVAQGERYEGKINRSYSYLDREGRFETVEERHERIKNQETKLVKVVQAMESDVKEKRVMSDMHFGRPTLKAPRKDMQGLIKNFRETRLNNGRLYNLSLQHIEFKALATRRAQAKQIAAIGNADGSPASSNIVARKPIPSSRAQVSKSHSMGTFLGAPPGPYGKRALRHAKDPRLPRDVKLVAKLEDMNPLPQVLLKGFSKNREERHRQSFRNKVRMEWFARRAQEDLERLKAEELEAISHQGLLYKTLDQEVELNRARAEAAKVNQHELLQAQRLEEQKLANERIMNVYLPERYRREKQEAKMLAELVDESRNDDDVRGKKK</sequence>
<feature type="compositionally biased region" description="Polar residues" evidence="6">
    <location>
        <begin position="1325"/>
        <end position="1335"/>
    </location>
</feature>
<accession>A0AAV9NAQ6</accession>
<dbReference type="EMBL" id="JAVRRD010000012">
    <property type="protein sequence ID" value="KAK5053251.1"/>
    <property type="molecule type" value="Genomic_DNA"/>
</dbReference>
<evidence type="ECO:0000256" key="1">
    <source>
        <dbReference type="ARBA" id="ARBA00006192"/>
    </source>
</evidence>
<feature type="region of interest" description="Disordered" evidence="6">
    <location>
        <begin position="1325"/>
        <end position="1344"/>
    </location>
</feature>
<feature type="repeat" description="PPR" evidence="5">
    <location>
        <begin position="499"/>
        <end position="533"/>
    </location>
</feature>
<evidence type="ECO:0000313" key="8">
    <source>
        <dbReference type="Proteomes" id="UP001358417"/>
    </source>
</evidence>
<evidence type="ECO:0000256" key="5">
    <source>
        <dbReference type="PROSITE-ProRule" id="PRU00708"/>
    </source>
</evidence>
<keyword evidence="2" id="KW-0677">Repeat</keyword>